<gene>
    <name evidence="1" type="ORF">KQI20_01335</name>
</gene>
<evidence type="ECO:0000313" key="2">
    <source>
        <dbReference type="Proteomes" id="UP001196301"/>
    </source>
</evidence>
<keyword evidence="2" id="KW-1185">Reference proteome</keyword>
<proteinExistence type="predicted"/>
<dbReference type="Pfam" id="PF02287">
    <property type="entry name" value="Dehydratase_SU"/>
    <property type="match status" value="1"/>
</dbReference>
<dbReference type="InterPro" id="IPR003207">
    <property type="entry name" value="Ppandiol/glycerol_DeHydtase_su"/>
</dbReference>
<protein>
    <submittedName>
        <fullName evidence="1">Diol dehydratase small subunit</fullName>
    </submittedName>
</protein>
<dbReference type="Proteomes" id="UP001196301">
    <property type="component" value="Unassembled WGS sequence"/>
</dbReference>
<reference evidence="1 2" key="1">
    <citation type="submission" date="2021-06" db="EMBL/GenBank/DDBJ databases">
        <authorList>
            <person name="Sun Q."/>
            <person name="Li D."/>
        </authorList>
    </citation>
    <scope>NUCLEOTIDE SEQUENCE [LARGE SCALE GENOMIC DNA]</scope>
    <source>
        <strain evidence="1 2">N19</strain>
    </source>
</reference>
<organism evidence="1 2">
    <name type="scientific">Intestinibacter bartlettii</name>
    <dbReference type="NCBI Taxonomy" id="261299"/>
    <lineage>
        <taxon>Bacteria</taxon>
        <taxon>Bacillati</taxon>
        <taxon>Bacillota</taxon>
        <taxon>Clostridia</taxon>
        <taxon>Peptostreptococcales</taxon>
        <taxon>Peptostreptococcaceae</taxon>
        <taxon>Intestinibacter</taxon>
    </lineage>
</organism>
<accession>A0ABS6DTB1</accession>
<name>A0ABS6DTB1_9FIRM</name>
<dbReference type="PIRSF" id="PIRSF018505">
    <property type="entry name" value="Prpndl_dhdrts_sm"/>
    <property type="match status" value="1"/>
</dbReference>
<dbReference type="EMBL" id="JAHLOQ010000002">
    <property type="protein sequence ID" value="MBU5335070.1"/>
    <property type="molecule type" value="Genomic_DNA"/>
</dbReference>
<comment type="caution">
    <text evidence="1">The sequence shown here is derived from an EMBL/GenBank/DDBJ whole genome shotgun (WGS) entry which is preliminary data.</text>
</comment>
<sequence length="172" mass="19217">MSQNDVLIKQIVEEVLKNLGQAEAPKAACTPKQECCKVTAENYPLGEKMSNKIKAQSGMALDDLTLDKVINGEIKSEDIRIAPETLEMQAQVAESVGRDAFASNLRRAAELIAVPDKRILEIYNALRPYRSTKDELYQIADELENQYNCKINAAFVREAADVYALRGRLRAE</sequence>
<dbReference type="RefSeq" id="WP_216568234.1">
    <property type="nucleotide sequence ID" value="NZ_JAHLOQ010000002.1"/>
</dbReference>
<dbReference type="NCBIfam" id="NF011972">
    <property type="entry name" value="PRK15443.1-3"/>
    <property type="match status" value="1"/>
</dbReference>
<evidence type="ECO:0000313" key="1">
    <source>
        <dbReference type="EMBL" id="MBU5335070.1"/>
    </source>
</evidence>